<dbReference type="InterPro" id="IPR003006">
    <property type="entry name" value="Ig/MHC_CS"/>
</dbReference>
<dbReference type="OrthoDB" id="8935021at2759"/>
<dbReference type="Proteomes" id="UP000515150">
    <property type="component" value="Chromosome 16"/>
</dbReference>
<dbReference type="InterPro" id="IPR003597">
    <property type="entry name" value="Ig_C1-set"/>
</dbReference>
<sequence>MSIPSVMTIGSSDMKRSAVIVLMLHACCGFSQISHELVYSMGCFVNGTTDAQFKFDNEEIYFVDFQNEKLIYTVPISIDPDPYPIWANLKLEDSLDNKKFCFFLTNEEAKYEENSPEERDPPEIMLFLSQELELGLENKLICFVNHFYPPSVDVRWTKNGHPVSEGVSLSRYYLNKDQTFHQFSTLTFTPSEGDIYSCTVEHSALETPKTRIWEPDVSDNDTSPGPDIYCGVGLCLTLLMVAAAVFLIVKAQNE</sequence>
<dbReference type="RefSeq" id="XP_040923888.1">
    <property type="nucleotide sequence ID" value="XM_041067954.2"/>
</dbReference>
<dbReference type="KEGG" id="bspl:114842435"/>
<dbReference type="Gene3D" id="2.60.40.10">
    <property type="entry name" value="Immunoglobulins"/>
    <property type="match status" value="1"/>
</dbReference>
<keyword evidence="2" id="KW-0393">Immunoglobulin domain</keyword>
<dbReference type="SUPFAM" id="SSF54452">
    <property type="entry name" value="MHC antigen-recognition domain"/>
    <property type="match status" value="1"/>
</dbReference>
<dbReference type="PROSITE" id="PS00290">
    <property type="entry name" value="IG_MHC"/>
    <property type="match status" value="1"/>
</dbReference>
<organism evidence="3 4">
    <name type="scientific">Betta splendens</name>
    <name type="common">Siamese fighting fish</name>
    <dbReference type="NCBI Taxonomy" id="158456"/>
    <lineage>
        <taxon>Eukaryota</taxon>
        <taxon>Metazoa</taxon>
        <taxon>Chordata</taxon>
        <taxon>Craniata</taxon>
        <taxon>Vertebrata</taxon>
        <taxon>Euteleostomi</taxon>
        <taxon>Actinopterygii</taxon>
        <taxon>Neopterygii</taxon>
        <taxon>Teleostei</taxon>
        <taxon>Neoteleostei</taxon>
        <taxon>Acanthomorphata</taxon>
        <taxon>Anabantaria</taxon>
        <taxon>Anabantiformes</taxon>
        <taxon>Anabantoidei</taxon>
        <taxon>Osphronemidae</taxon>
        <taxon>Betta</taxon>
    </lineage>
</organism>
<dbReference type="PANTHER" id="PTHR19944:SF105">
    <property type="entry name" value="RLA CLASS II HISTOCOMPATIBILITY ANTIGEN, DP ALPHA-1 CHAIN"/>
    <property type="match status" value="1"/>
</dbReference>
<dbReference type="Pfam" id="PF07654">
    <property type="entry name" value="C1-set"/>
    <property type="match status" value="1"/>
</dbReference>
<dbReference type="InterPro" id="IPR036179">
    <property type="entry name" value="Ig-like_dom_sf"/>
</dbReference>
<dbReference type="SMART" id="SM00407">
    <property type="entry name" value="IGc1"/>
    <property type="match status" value="1"/>
</dbReference>
<dbReference type="InterPro" id="IPR013783">
    <property type="entry name" value="Ig-like_fold"/>
</dbReference>
<reference evidence="4" key="1">
    <citation type="submission" date="2025-08" db="UniProtKB">
        <authorList>
            <consortium name="RefSeq"/>
        </authorList>
    </citation>
    <scope>IDENTIFICATION</scope>
</reference>
<name>A0A6P7KMP7_BETSP</name>
<evidence type="ECO:0000313" key="3">
    <source>
        <dbReference type="Proteomes" id="UP000515150"/>
    </source>
</evidence>
<keyword evidence="1" id="KW-0325">Glycoprotein</keyword>
<gene>
    <name evidence="4" type="primary">LOC114842435</name>
</gene>
<evidence type="ECO:0000313" key="4">
    <source>
        <dbReference type="RefSeq" id="XP_040923888.1"/>
    </source>
</evidence>
<dbReference type="AlphaFoldDB" id="A0A6P7KMP7"/>
<dbReference type="SUPFAM" id="SSF48726">
    <property type="entry name" value="Immunoglobulin"/>
    <property type="match status" value="1"/>
</dbReference>
<protein>
    <submittedName>
        <fullName evidence="4">H-2 class II histocompatibility antigen, A-U alpha chain-like isoform X1</fullName>
    </submittedName>
</protein>
<dbReference type="InterPro" id="IPR007110">
    <property type="entry name" value="Ig-like_dom"/>
</dbReference>
<proteinExistence type="predicted"/>
<keyword evidence="3" id="KW-1185">Reference proteome</keyword>
<dbReference type="PROSITE" id="PS50835">
    <property type="entry name" value="IG_LIKE"/>
    <property type="match status" value="1"/>
</dbReference>
<dbReference type="InterPro" id="IPR011162">
    <property type="entry name" value="MHC_I/II-like_Ag-recog"/>
</dbReference>
<accession>A0A6P7KMP7</accession>
<dbReference type="PANTHER" id="PTHR19944">
    <property type="entry name" value="MHC CLASS II-RELATED"/>
    <property type="match status" value="1"/>
</dbReference>
<evidence type="ECO:0000256" key="2">
    <source>
        <dbReference type="ARBA" id="ARBA00023319"/>
    </source>
</evidence>
<dbReference type="CDD" id="cd05767">
    <property type="entry name" value="IgC1_MHC_II_alpha"/>
    <property type="match status" value="1"/>
</dbReference>
<evidence type="ECO:0000256" key="1">
    <source>
        <dbReference type="ARBA" id="ARBA00023180"/>
    </source>
</evidence>
<dbReference type="GeneID" id="114842435"/>
<dbReference type="InterPro" id="IPR050160">
    <property type="entry name" value="MHC/Immunoglobulin"/>
</dbReference>